<dbReference type="InterPro" id="IPR051114">
    <property type="entry name" value="Mito_RNA_Proc_CCM1"/>
</dbReference>
<proteinExistence type="inferred from homology"/>
<keyword evidence="5" id="KW-1185">Reference proteome</keyword>
<dbReference type="GO" id="GO:0007005">
    <property type="term" value="P:mitochondrion organization"/>
    <property type="evidence" value="ECO:0007669"/>
    <property type="project" value="TreeGrafter"/>
</dbReference>
<evidence type="ECO:0000313" key="5">
    <source>
        <dbReference type="Proteomes" id="UP000634136"/>
    </source>
</evidence>
<organism evidence="4 5">
    <name type="scientific">Senna tora</name>
    <dbReference type="NCBI Taxonomy" id="362788"/>
    <lineage>
        <taxon>Eukaryota</taxon>
        <taxon>Viridiplantae</taxon>
        <taxon>Streptophyta</taxon>
        <taxon>Embryophyta</taxon>
        <taxon>Tracheophyta</taxon>
        <taxon>Spermatophyta</taxon>
        <taxon>Magnoliopsida</taxon>
        <taxon>eudicotyledons</taxon>
        <taxon>Gunneridae</taxon>
        <taxon>Pentapetalae</taxon>
        <taxon>rosids</taxon>
        <taxon>fabids</taxon>
        <taxon>Fabales</taxon>
        <taxon>Fabaceae</taxon>
        <taxon>Caesalpinioideae</taxon>
        <taxon>Cassia clade</taxon>
        <taxon>Senna</taxon>
    </lineage>
</organism>
<protein>
    <submittedName>
        <fullName evidence="4">Pentatricopeptide repeat-containing protein</fullName>
    </submittedName>
</protein>
<keyword evidence="2" id="KW-0677">Repeat</keyword>
<dbReference type="Pfam" id="PF13812">
    <property type="entry name" value="PPR_3"/>
    <property type="match status" value="1"/>
</dbReference>
<dbReference type="InterPro" id="IPR011990">
    <property type="entry name" value="TPR-like_helical_dom_sf"/>
</dbReference>
<evidence type="ECO:0000256" key="3">
    <source>
        <dbReference type="PROSITE-ProRule" id="PRU00708"/>
    </source>
</evidence>
<name>A0A834TQJ9_9FABA</name>
<evidence type="ECO:0000256" key="2">
    <source>
        <dbReference type="ARBA" id="ARBA00022737"/>
    </source>
</evidence>
<evidence type="ECO:0000256" key="1">
    <source>
        <dbReference type="ARBA" id="ARBA00007626"/>
    </source>
</evidence>
<feature type="repeat" description="PPR" evidence="3">
    <location>
        <begin position="330"/>
        <end position="364"/>
    </location>
</feature>
<dbReference type="Pfam" id="PF01535">
    <property type="entry name" value="PPR"/>
    <property type="match status" value="3"/>
</dbReference>
<accession>A0A834TQJ9</accession>
<feature type="repeat" description="PPR" evidence="3">
    <location>
        <begin position="435"/>
        <end position="469"/>
    </location>
</feature>
<feature type="repeat" description="PPR" evidence="3">
    <location>
        <begin position="365"/>
        <end position="399"/>
    </location>
</feature>
<dbReference type="GO" id="GO:0006396">
    <property type="term" value="P:RNA processing"/>
    <property type="evidence" value="ECO:0007669"/>
    <property type="project" value="TreeGrafter"/>
</dbReference>
<dbReference type="OrthoDB" id="185373at2759"/>
<dbReference type="AlphaFoldDB" id="A0A834TQJ9"/>
<feature type="repeat" description="PPR" evidence="3">
    <location>
        <begin position="260"/>
        <end position="294"/>
    </location>
</feature>
<dbReference type="Pfam" id="PF13041">
    <property type="entry name" value="PPR_2"/>
    <property type="match status" value="2"/>
</dbReference>
<feature type="repeat" description="PPR" evidence="3">
    <location>
        <begin position="117"/>
        <end position="151"/>
    </location>
</feature>
<evidence type="ECO:0000313" key="4">
    <source>
        <dbReference type="EMBL" id="KAF7825462.1"/>
    </source>
</evidence>
<feature type="repeat" description="PPR" evidence="3">
    <location>
        <begin position="188"/>
        <end position="222"/>
    </location>
</feature>
<sequence>MVRHPLSKTSNKYLRKYRKWPHSPYKTLWHHNFGENQAMRILKQAAKTSTMASSHDNLNLNHPCLLSTLIHSFKTYSCDPTPNAFYFLFKTLSHTSRLHDIPPILDHLEHVEKFETPEYIFGYLIRIYGRFGKIQEAVDLFYRIPKFRCAPTVCSLNLLLSVLCRNRECLNMVPQILLKSQHMNIRIEESTFGVLIKALCRFNRVGFAIEMLNCMIDDGYNLDDSICSLIISSLCEQRDMTSVDALCFWGDIRRLGFCPGVMDYSNLIRFLVREGRGRDALDILNQMKEDGIKPDIVCYTMVLSGVVADRDYVKADELFDELIVLGLVPDIYTYNVYINGLCKQNNLEEALKILASMEDLGCKSNVVTYNTLLAALCKARELSKARGLMKEMKLKGVEPNLHTYRIMLDGLIGNVEIIEACLLLEEMLEKRFYPRSSTFDNIIHEMCQKGLVKEALELMKKIVAESFAPGARAWEALLLNSGSELTYSETTLSGLVKPKESQLSKWMGGFSELKANLLSIQDDVLHFAGTVRFHL</sequence>
<gene>
    <name evidence="4" type="ORF">G2W53_016626</name>
</gene>
<feature type="repeat" description="PPR" evidence="3">
    <location>
        <begin position="295"/>
        <end position="329"/>
    </location>
</feature>
<dbReference type="PANTHER" id="PTHR47934:SF6">
    <property type="entry name" value="MITOCHONDRIAL GROUP I INTRON SPLICING FACTOR CCM1-RELATED"/>
    <property type="match status" value="1"/>
</dbReference>
<comment type="caution">
    <text evidence="4">The sequence shown here is derived from an EMBL/GenBank/DDBJ whole genome shotgun (WGS) entry which is preliminary data.</text>
</comment>
<dbReference type="Proteomes" id="UP000634136">
    <property type="component" value="Unassembled WGS sequence"/>
</dbReference>
<dbReference type="PANTHER" id="PTHR47934">
    <property type="entry name" value="PENTATRICOPEPTIDE REPEAT-CONTAINING PROTEIN PET309, MITOCHONDRIAL"/>
    <property type="match status" value="1"/>
</dbReference>
<dbReference type="GO" id="GO:0003729">
    <property type="term" value="F:mRNA binding"/>
    <property type="evidence" value="ECO:0007669"/>
    <property type="project" value="TreeGrafter"/>
</dbReference>
<dbReference type="EMBL" id="JAAIUW010000006">
    <property type="protein sequence ID" value="KAF7825462.1"/>
    <property type="molecule type" value="Genomic_DNA"/>
</dbReference>
<dbReference type="Gene3D" id="1.25.40.10">
    <property type="entry name" value="Tetratricopeptide repeat domain"/>
    <property type="match status" value="3"/>
</dbReference>
<dbReference type="InterPro" id="IPR002885">
    <property type="entry name" value="PPR_rpt"/>
</dbReference>
<reference evidence="4" key="1">
    <citation type="submission" date="2020-09" db="EMBL/GenBank/DDBJ databases">
        <title>Genome-Enabled Discovery of Anthraquinone Biosynthesis in Senna tora.</title>
        <authorList>
            <person name="Kang S.-H."/>
            <person name="Pandey R.P."/>
            <person name="Lee C.-M."/>
            <person name="Sim J.-S."/>
            <person name="Jeong J.-T."/>
            <person name="Choi B.-S."/>
            <person name="Jung M."/>
            <person name="Ginzburg D."/>
            <person name="Zhao K."/>
            <person name="Won S.Y."/>
            <person name="Oh T.-J."/>
            <person name="Yu Y."/>
            <person name="Kim N.-H."/>
            <person name="Lee O.R."/>
            <person name="Lee T.-H."/>
            <person name="Bashyal P."/>
            <person name="Kim T.-S."/>
            <person name="Lee W.-H."/>
            <person name="Kawkins C."/>
            <person name="Kim C.-K."/>
            <person name="Kim J.S."/>
            <person name="Ahn B.O."/>
            <person name="Rhee S.Y."/>
            <person name="Sohng J.K."/>
        </authorList>
    </citation>
    <scope>NUCLEOTIDE SEQUENCE</scope>
    <source>
        <tissue evidence="4">Leaf</tissue>
    </source>
</reference>
<comment type="similarity">
    <text evidence="1">Belongs to the PPR family. P subfamily.</text>
</comment>
<dbReference type="NCBIfam" id="TIGR00756">
    <property type="entry name" value="PPR"/>
    <property type="match status" value="4"/>
</dbReference>
<dbReference type="GO" id="GO:0005739">
    <property type="term" value="C:mitochondrion"/>
    <property type="evidence" value="ECO:0007669"/>
    <property type="project" value="TreeGrafter"/>
</dbReference>
<feature type="repeat" description="PPR" evidence="3">
    <location>
        <begin position="400"/>
        <end position="434"/>
    </location>
</feature>
<dbReference type="PROSITE" id="PS51375">
    <property type="entry name" value="PPR"/>
    <property type="match status" value="8"/>
</dbReference>